<dbReference type="AlphaFoldDB" id="A0AAD8BI03"/>
<dbReference type="GO" id="GO:0031491">
    <property type="term" value="F:nucleosome binding"/>
    <property type="evidence" value="ECO:0007669"/>
    <property type="project" value="TreeGrafter"/>
</dbReference>
<dbReference type="GO" id="GO:0000785">
    <property type="term" value="C:chromatin"/>
    <property type="evidence" value="ECO:0007669"/>
    <property type="project" value="TreeGrafter"/>
</dbReference>
<dbReference type="GO" id="GO:0000417">
    <property type="term" value="C:HIR complex"/>
    <property type="evidence" value="ECO:0007669"/>
    <property type="project" value="TreeGrafter"/>
</dbReference>
<keyword evidence="4 10" id="KW-0677">Repeat</keyword>
<dbReference type="Proteomes" id="UP001233172">
    <property type="component" value="Unassembled WGS sequence"/>
</dbReference>
<evidence type="ECO:0000313" key="14">
    <source>
        <dbReference type="EMBL" id="KAK0054959.1"/>
    </source>
</evidence>
<evidence type="ECO:0000256" key="5">
    <source>
        <dbReference type="ARBA" id="ARBA00022853"/>
    </source>
</evidence>
<dbReference type="Pfam" id="PF07569">
    <property type="entry name" value="Hira"/>
    <property type="match status" value="1"/>
</dbReference>
<dbReference type="Pfam" id="PF24105">
    <property type="entry name" value="Beta-prop_CAF1B_HIR1"/>
    <property type="match status" value="1"/>
</dbReference>
<dbReference type="InterPro" id="IPR036322">
    <property type="entry name" value="WD40_repeat_dom_sf"/>
</dbReference>
<accession>A0AAD8BI03</accession>
<evidence type="ECO:0000256" key="8">
    <source>
        <dbReference type="ARBA" id="ARBA00023242"/>
    </source>
</evidence>
<evidence type="ECO:0000259" key="13">
    <source>
        <dbReference type="Pfam" id="PF24105"/>
    </source>
</evidence>
<dbReference type="GO" id="GO:0006355">
    <property type="term" value="P:regulation of DNA-templated transcription"/>
    <property type="evidence" value="ECO:0007669"/>
    <property type="project" value="InterPro"/>
</dbReference>
<feature type="compositionally biased region" description="Polar residues" evidence="11">
    <location>
        <begin position="414"/>
        <end position="424"/>
    </location>
</feature>
<name>A0AAD8BI03_BIOPF</name>
<evidence type="ECO:0000259" key="12">
    <source>
        <dbReference type="Pfam" id="PF07569"/>
    </source>
</evidence>
<keyword evidence="15" id="KW-1185">Reference proteome</keyword>
<dbReference type="InterPro" id="IPR019015">
    <property type="entry name" value="HIRA_B_motif"/>
</dbReference>
<feature type="region of interest" description="Disordered" evidence="11">
    <location>
        <begin position="493"/>
        <end position="597"/>
    </location>
</feature>
<feature type="repeat" description="WD" evidence="9">
    <location>
        <begin position="171"/>
        <end position="202"/>
    </location>
</feature>
<dbReference type="CDD" id="cd00200">
    <property type="entry name" value="WD40"/>
    <property type="match status" value="1"/>
</dbReference>
<dbReference type="InterPro" id="IPR031120">
    <property type="entry name" value="HIR1-like"/>
</dbReference>
<protein>
    <recommendedName>
        <fullName evidence="10">Protein HIRA</fullName>
    </recommendedName>
</protein>
<feature type="domain" description="CAF1B/HIR1 beta-propeller" evidence="13">
    <location>
        <begin position="1"/>
        <end position="359"/>
    </location>
</feature>
<feature type="compositionally biased region" description="Polar residues" evidence="11">
    <location>
        <begin position="548"/>
        <end position="557"/>
    </location>
</feature>
<sequence length="1047" mass="114807">MRVVKPGWINHDGKPIFSVDIHPDGSRCATGGQGDDYGKIVIWNMEPLRNEALEADEARAPKMICQLDNHFACVNCVRWSHSGKFLASGGDDKLIMIWQTGRTAEPSKAFGSNGSIVIHEKWRPVFTLRGHSGDVLDLSWSPQDVWLASCSVDNTVAIWNALKFPEQLATLKGHTGLVKGVTWDPVGKYVATQSDDRTLRIWRTMDWQQEAMISEPFKECAGTTHFLRLNWSPDGHHIVSAHAMNNSGLTAQIIERAGFRATLDFVGHRKAVTVVRFNPNIFSKKFKSEKSQQYSCCAIGSKDRSLSIWLTALKRPLVVMHDLFDNSIMDLSWSQNGLELMCCSIDGSVAFMDFTKEEIGQPMSKEGVTNFLENIYGKGISLNAAANKGSQIIESAAMLNLQQQKNMTTDSLLLTPNKNSNMSASGDRGPFKPRDKQIETRTADGRRRITPIFLAPQPEVGEVPLPFSSNSNIEFHSSSEKSKIVVEKQNRVTVPGMVSPSSGSKSTPSSPSHTPSLSSVARDVFAAKETQKPPSETVTDTPIRKSQSEVTPENVPTSPVKPDQSEPLDEKSQQLPTTPLQAPSAEKSKQAGQDSGKDVALVKDKLKTHLTGGSLSLKRKLTEDKRSAKRGRPSKSDQAAREAAMAAAVKEALSSMNNIARTETPSAAGATGALAMSQASLTSKPFKETKIVSSVPDLQLPALSISSTTSKTIQGQMGDAHSIVLEVENGNDSGGIHRLRCLQGGQVVWDHMLMSKICAVAGSSQTLCAACQDGTLSVFSKKGRRLLPCLVLGSPPSFLSCSGHYIMVVTTKGLLFVWNCQTLKAEIKEESLTAVMSEKDTVDQFKLTTQGVPIVTLTNKKSYSFCVNIGCWILAFSGDDRLESFSNHHHCTPFKHKPIGPLAALQKSNRPSIQVSRSFQSNPGAQQSMTLSHLESQIASSLALQSPTEYQFWLETYIRYLAQEAYIPEPVSNLKIVSGVEDKLREVCDELLGPLYKSKSQKSWSQYVLGLDKNSILRNMLPSIGANLKFQRLYTEYKEQLDTLQAT</sequence>
<feature type="region of interest" description="Disordered" evidence="11">
    <location>
        <begin position="414"/>
        <end position="445"/>
    </location>
</feature>
<keyword evidence="3 9" id="KW-0853">WD repeat</keyword>
<dbReference type="GO" id="GO:0005634">
    <property type="term" value="C:nucleus"/>
    <property type="evidence" value="ECO:0007669"/>
    <property type="project" value="UniProtKB-SubCell"/>
</dbReference>
<dbReference type="Pfam" id="PF09453">
    <property type="entry name" value="HIRA_B"/>
    <property type="match status" value="1"/>
</dbReference>
<dbReference type="Gene3D" id="2.130.10.10">
    <property type="entry name" value="YVTN repeat-like/Quinoprotein amine dehydrogenase"/>
    <property type="match status" value="2"/>
</dbReference>
<dbReference type="GO" id="GO:0006338">
    <property type="term" value="P:chromatin remodeling"/>
    <property type="evidence" value="ECO:0007669"/>
    <property type="project" value="InterPro"/>
</dbReference>
<comment type="subcellular location">
    <subcellularLocation>
        <location evidence="1 10">Nucleus</location>
    </subcellularLocation>
</comment>
<dbReference type="InterPro" id="IPR015943">
    <property type="entry name" value="WD40/YVTN_repeat-like_dom_sf"/>
</dbReference>
<dbReference type="SUPFAM" id="SSF50978">
    <property type="entry name" value="WD40 repeat-like"/>
    <property type="match status" value="2"/>
</dbReference>
<dbReference type="PANTHER" id="PTHR13831:SF0">
    <property type="entry name" value="PROTEIN HIRA"/>
    <property type="match status" value="1"/>
</dbReference>
<evidence type="ECO:0000256" key="2">
    <source>
        <dbReference type="ARBA" id="ARBA00007306"/>
    </source>
</evidence>
<organism evidence="14 15">
    <name type="scientific">Biomphalaria pfeifferi</name>
    <name type="common">Bloodfluke planorb</name>
    <name type="synonym">Freshwater snail</name>
    <dbReference type="NCBI Taxonomy" id="112525"/>
    <lineage>
        <taxon>Eukaryota</taxon>
        <taxon>Metazoa</taxon>
        <taxon>Spiralia</taxon>
        <taxon>Lophotrochozoa</taxon>
        <taxon>Mollusca</taxon>
        <taxon>Gastropoda</taxon>
        <taxon>Heterobranchia</taxon>
        <taxon>Euthyneura</taxon>
        <taxon>Panpulmonata</taxon>
        <taxon>Hygrophila</taxon>
        <taxon>Lymnaeoidea</taxon>
        <taxon>Planorbidae</taxon>
        <taxon>Biomphalaria</taxon>
    </lineage>
</organism>
<gene>
    <name evidence="14" type="ORF">Bpfe_015535</name>
</gene>
<dbReference type="FunFam" id="2.130.10.10:FF:000075">
    <property type="entry name" value="Protein HIRA"/>
    <property type="match status" value="1"/>
</dbReference>
<feature type="compositionally biased region" description="Basic and acidic residues" evidence="11">
    <location>
        <begin position="429"/>
        <end position="445"/>
    </location>
</feature>
<feature type="compositionally biased region" description="Polar residues" evidence="11">
    <location>
        <begin position="532"/>
        <end position="541"/>
    </location>
</feature>
<comment type="function">
    <text evidence="10">Required for replication-independent chromatin assembly and for the periodic repression of histone gene transcription during the cell cycle.</text>
</comment>
<dbReference type="InterPro" id="IPR011494">
    <property type="entry name" value="HIRA-like_C"/>
</dbReference>
<evidence type="ECO:0000256" key="6">
    <source>
        <dbReference type="ARBA" id="ARBA00023015"/>
    </source>
</evidence>
<reference evidence="14" key="1">
    <citation type="journal article" date="2023" name="PLoS Negl. Trop. Dis.">
        <title>A genome sequence for Biomphalaria pfeifferi, the major vector snail for the human-infecting parasite Schistosoma mansoni.</title>
        <authorList>
            <person name="Bu L."/>
            <person name="Lu L."/>
            <person name="Laidemitt M.R."/>
            <person name="Zhang S.M."/>
            <person name="Mutuku M."/>
            <person name="Mkoji G."/>
            <person name="Steinauer M."/>
            <person name="Loker E.S."/>
        </authorList>
    </citation>
    <scope>NUCLEOTIDE SEQUENCE</scope>
    <source>
        <strain evidence="14">KasaAsao</strain>
    </source>
</reference>
<dbReference type="EMBL" id="JASAOG010000073">
    <property type="protein sequence ID" value="KAK0054959.1"/>
    <property type="molecule type" value="Genomic_DNA"/>
</dbReference>
<keyword evidence="10" id="KW-0678">Repressor</keyword>
<evidence type="ECO:0000256" key="4">
    <source>
        <dbReference type="ARBA" id="ARBA00022737"/>
    </source>
</evidence>
<keyword evidence="6 10" id="KW-0805">Transcription regulation</keyword>
<keyword evidence="8 10" id="KW-0539">Nucleus</keyword>
<feature type="repeat" description="WD" evidence="9">
    <location>
        <begin position="128"/>
        <end position="160"/>
    </location>
</feature>
<feature type="repeat" description="WD" evidence="9">
    <location>
        <begin position="67"/>
        <end position="99"/>
    </location>
</feature>
<reference evidence="14" key="2">
    <citation type="submission" date="2023-04" db="EMBL/GenBank/DDBJ databases">
        <authorList>
            <person name="Bu L."/>
            <person name="Lu L."/>
            <person name="Laidemitt M.R."/>
            <person name="Zhang S.M."/>
            <person name="Mutuku M."/>
            <person name="Mkoji G."/>
            <person name="Steinauer M."/>
            <person name="Loker E.S."/>
        </authorList>
    </citation>
    <scope>NUCLEOTIDE SEQUENCE</scope>
    <source>
        <strain evidence="14">KasaAsao</strain>
        <tissue evidence="14">Whole Snail</tissue>
    </source>
</reference>
<keyword evidence="5 10" id="KW-0156">Chromatin regulator</keyword>
<evidence type="ECO:0000256" key="10">
    <source>
        <dbReference type="RuleBase" id="RU364014"/>
    </source>
</evidence>
<evidence type="ECO:0000256" key="9">
    <source>
        <dbReference type="PROSITE-ProRule" id="PRU00221"/>
    </source>
</evidence>
<feature type="domain" description="Protein HIRA-like C-terminal" evidence="12">
    <location>
        <begin position="783"/>
        <end position="991"/>
    </location>
</feature>
<comment type="caution">
    <text evidence="14">The sequence shown here is derived from an EMBL/GenBank/DDBJ whole genome shotgun (WGS) entry which is preliminary data.</text>
</comment>
<dbReference type="SMART" id="SM00320">
    <property type="entry name" value="WD40"/>
    <property type="match status" value="7"/>
</dbReference>
<dbReference type="GO" id="GO:0006351">
    <property type="term" value="P:DNA-templated transcription"/>
    <property type="evidence" value="ECO:0007669"/>
    <property type="project" value="InterPro"/>
</dbReference>
<feature type="compositionally biased region" description="Low complexity" evidence="11">
    <location>
        <begin position="499"/>
        <end position="519"/>
    </location>
</feature>
<proteinExistence type="inferred from homology"/>
<feature type="region of interest" description="Disordered" evidence="11">
    <location>
        <begin position="620"/>
        <end position="643"/>
    </location>
</feature>
<comment type="similarity">
    <text evidence="2 10">Belongs to the WD repeat HIR1 family.</text>
</comment>
<dbReference type="PROSITE" id="PS50082">
    <property type="entry name" value="WD_REPEATS_2"/>
    <property type="match status" value="3"/>
</dbReference>
<dbReference type="PANTHER" id="PTHR13831">
    <property type="entry name" value="MEMBER OF THE HIR1 FAMILY OF WD-REPEAT PROTEINS"/>
    <property type="match status" value="1"/>
</dbReference>
<evidence type="ECO:0000313" key="15">
    <source>
        <dbReference type="Proteomes" id="UP001233172"/>
    </source>
</evidence>
<evidence type="ECO:0000256" key="7">
    <source>
        <dbReference type="ARBA" id="ARBA00023163"/>
    </source>
</evidence>
<dbReference type="InterPro" id="IPR055410">
    <property type="entry name" value="Beta-prop_CAF1B_HIR1"/>
</dbReference>
<evidence type="ECO:0000256" key="1">
    <source>
        <dbReference type="ARBA" id="ARBA00004123"/>
    </source>
</evidence>
<evidence type="ECO:0000256" key="3">
    <source>
        <dbReference type="ARBA" id="ARBA00022574"/>
    </source>
</evidence>
<evidence type="ECO:0000256" key="11">
    <source>
        <dbReference type="SAM" id="MobiDB-lite"/>
    </source>
</evidence>
<dbReference type="InterPro" id="IPR001680">
    <property type="entry name" value="WD40_rpt"/>
</dbReference>
<dbReference type="PROSITE" id="PS50294">
    <property type="entry name" value="WD_REPEATS_REGION"/>
    <property type="match status" value="3"/>
</dbReference>
<keyword evidence="7 10" id="KW-0804">Transcription</keyword>